<accession>A0ABV0TLW3</accession>
<organism evidence="1 2">
    <name type="scientific">Ilyodon furcidens</name>
    <name type="common">goldbreast splitfin</name>
    <dbReference type="NCBI Taxonomy" id="33524"/>
    <lineage>
        <taxon>Eukaryota</taxon>
        <taxon>Metazoa</taxon>
        <taxon>Chordata</taxon>
        <taxon>Craniata</taxon>
        <taxon>Vertebrata</taxon>
        <taxon>Euteleostomi</taxon>
        <taxon>Actinopterygii</taxon>
        <taxon>Neopterygii</taxon>
        <taxon>Teleostei</taxon>
        <taxon>Neoteleostei</taxon>
        <taxon>Acanthomorphata</taxon>
        <taxon>Ovalentaria</taxon>
        <taxon>Atherinomorphae</taxon>
        <taxon>Cyprinodontiformes</taxon>
        <taxon>Goodeidae</taxon>
        <taxon>Ilyodon</taxon>
    </lineage>
</organism>
<dbReference type="EMBL" id="JAHRIQ010038056">
    <property type="protein sequence ID" value="MEQ2233875.1"/>
    <property type="molecule type" value="Genomic_DNA"/>
</dbReference>
<keyword evidence="2" id="KW-1185">Reference proteome</keyword>
<comment type="caution">
    <text evidence="1">The sequence shown here is derived from an EMBL/GenBank/DDBJ whole genome shotgun (WGS) entry which is preliminary data.</text>
</comment>
<name>A0ABV0TLW3_9TELE</name>
<evidence type="ECO:0000313" key="1">
    <source>
        <dbReference type="EMBL" id="MEQ2233875.1"/>
    </source>
</evidence>
<evidence type="ECO:0000313" key="2">
    <source>
        <dbReference type="Proteomes" id="UP001482620"/>
    </source>
</evidence>
<dbReference type="Proteomes" id="UP001482620">
    <property type="component" value="Unassembled WGS sequence"/>
</dbReference>
<protein>
    <submittedName>
        <fullName evidence="1">Uncharacterized protein</fullName>
    </submittedName>
</protein>
<reference evidence="1 2" key="1">
    <citation type="submission" date="2021-06" db="EMBL/GenBank/DDBJ databases">
        <authorList>
            <person name="Palmer J.M."/>
        </authorList>
    </citation>
    <scope>NUCLEOTIDE SEQUENCE [LARGE SCALE GENOMIC DNA]</scope>
    <source>
        <strain evidence="2">if_2019</strain>
        <tissue evidence="1">Muscle</tissue>
    </source>
</reference>
<proteinExistence type="predicted"/>
<gene>
    <name evidence="1" type="ORF">ILYODFUR_026262</name>
</gene>
<sequence>MHQHQLEDRKWCDGSLTLTTGRALTLLCWKHSSHDGEGKKLMEFCVFCHNVETTYNSRKLHLSGGHCLKQQPPKRYLAISLLSTTALSQLMREVCLTSSEFCRLSFLTDIPPRVLPCHWRSEYFQPRCLV</sequence>